<dbReference type="AlphaFoldDB" id="A0A1Y5S2T5"/>
<feature type="transmembrane region" description="Helical" evidence="3">
    <location>
        <begin position="40"/>
        <end position="59"/>
    </location>
</feature>
<dbReference type="InterPro" id="IPR032820">
    <property type="entry name" value="ATPase_put"/>
</dbReference>
<evidence type="ECO:0000256" key="3">
    <source>
        <dbReference type="SAM" id="Phobius"/>
    </source>
</evidence>
<name>A0A1Y5S2T5_9RHOB</name>
<evidence type="ECO:0000256" key="2">
    <source>
        <dbReference type="SAM" id="MobiDB-lite"/>
    </source>
</evidence>
<keyword evidence="1" id="KW-0813">Transport</keyword>
<comment type="function">
    <text evidence="1">A possible function for this protein is to guide the assembly of the membrane sector of the ATPase enzyme complex.</text>
</comment>
<evidence type="ECO:0000256" key="1">
    <source>
        <dbReference type="PIRNR" id="PIRNR032126"/>
    </source>
</evidence>
<gene>
    <name evidence="4" type="primary">atpI</name>
    <name evidence="4" type="ORF">PEL8287_01281</name>
</gene>
<dbReference type="Pfam" id="PF09527">
    <property type="entry name" value="ATPase_gene1"/>
    <property type="match status" value="1"/>
</dbReference>
<keyword evidence="1" id="KW-0375">Hydrogen ion transport</keyword>
<feature type="transmembrane region" description="Helical" evidence="3">
    <location>
        <begin position="65"/>
        <end position="84"/>
    </location>
</feature>
<feature type="region of interest" description="Disordered" evidence="2">
    <location>
        <begin position="98"/>
        <end position="120"/>
    </location>
</feature>
<feature type="compositionally biased region" description="Basic and acidic residues" evidence="2">
    <location>
        <begin position="103"/>
        <end position="120"/>
    </location>
</feature>
<comment type="similarity">
    <text evidence="1">Belongs to the bacterial AtpI family.</text>
</comment>
<keyword evidence="3" id="KW-1133">Transmembrane helix</keyword>
<keyword evidence="1" id="KW-0406">Ion transport</keyword>
<keyword evidence="5" id="KW-1185">Reference proteome</keyword>
<dbReference type="OrthoDB" id="15401at2"/>
<dbReference type="RefSeq" id="WP_085891550.1">
    <property type="nucleotide sequence ID" value="NZ_FWFL01000003.1"/>
</dbReference>
<dbReference type="EMBL" id="FWFL01000003">
    <property type="protein sequence ID" value="SLN28381.1"/>
    <property type="molecule type" value="Genomic_DNA"/>
</dbReference>
<evidence type="ECO:0000313" key="5">
    <source>
        <dbReference type="Proteomes" id="UP000193827"/>
    </source>
</evidence>
<dbReference type="Proteomes" id="UP000193827">
    <property type="component" value="Unassembled WGS sequence"/>
</dbReference>
<proteinExistence type="inferred from homology"/>
<organism evidence="4 5">
    <name type="scientific">Roseovarius litorisediminis</name>
    <dbReference type="NCBI Taxonomy" id="1312363"/>
    <lineage>
        <taxon>Bacteria</taxon>
        <taxon>Pseudomonadati</taxon>
        <taxon>Pseudomonadota</taxon>
        <taxon>Alphaproteobacteria</taxon>
        <taxon>Rhodobacterales</taxon>
        <taxon>Roseobacteraceae</taxon>
        <taxon>Roseovarius</taxon>
    </lineage>
</organism>
<sequence length="120" mass="13012">MTEPDPAERLAQLEARINKLKSKDAPKAHQNEHYSQAQHAWRMVIELVAGLLIGFGIGYGLDSLFGTLPIFLVLFTLLGMAAGIKTMMRSAAELQRTNMAAEAGDKSPETGGDERAKNGD</sequence>
<keyword evidence="1 3" id="KW-0472">Membrane</keyword>
<dbReference type="InterPro" id="IPR016989">
    <property type="entry name" value="Atp1_alphaprobac"/>
</dbReference>
<reference evidence="4 5" key="1">
    <citation type="submission" date="2017-03" db="EMBL/GenBank/DDBJ databases">
        <authorList>
            <person name="Afonso C.L."/>
            <person name="Miller P.J."/>
            <person name="Scott M.A."/>
            <person name="Spackman E."/>
            <person name="Goraichik I."/>
            <person name="Dimitrov K.M."/>
            <person name="Suarez D.L."/>
            <person name="Swayne D.E."/>
        </authorList>
    </citation>
    <scope>NUCLEOTIDE SEQUENCE [LARGE SCALE GENOMIC DNA]</scope>
    <source>
        <strain evidence="4 5">CECT 8287</strain>
    </source>
</reference>
<dbReference type="GO" id="GO:0045259">
    <property type="term" value="C:proton-transporting ATP synthase complex"/>
    <property type="evidence" value="ECO:0007669"/>
    <property type="project" value="UniProtKB-UniRule"/>
</dbReference>
<dbReference type="PIRSF" id="PIRSF032126">
    <property type="entry name" value="F0F1_ATP_synthase_subunit_I"/>
    <property type="match status" value="1"/>
</dbReference>
<keyword evidence="3" id="KW-0812">Transmembrane</keyword>
<evidence type="ECO:0000313" key="4">
    <source>
        <dbReference type="EMBL" id="SLN28381.1"/>
    </source>
</evidence>
<accession>A0A1Y5S2T5</accession>
<protein>
    <recommendedName>
        <fullName evidence="1">ATP synthase protein I</fullName>
    </recommendedName>
</protein>
<dbReference type="GO" id="GO:1902600">
    <property type="term" value="P:proton transmembrane transport"/>
    <property type="evidence" value="ECO:0007669"/>
    <property type="project" value="UniProtKB-KW"/>
</dbReference>